<protein>
    <recommendedName>
        <fullName evidence="8">Integrase catalytic domain-containing protein</fullName>
    </recommendedName>
</protein>
<dbReference type="GO" id="GO:0016787">
    <property type="term" value="F:hydrolase activity"/>
    <property type="evidence" value="ECO:0007669"/>
    <property type="project" value="UniProtKB-KW"/>
</dbReference>
<keyword evidence="1" id="KW-0808">Transferase</keyword>
<keyword evidence="10" id="KW-1185">Reference proteome</keyword>
<dbReference type="GO" id="GO:0003723">
    <property type="term" value="F:RNA binding"/>
    <property type="evidence" value="ECO:0007669"/>
    <property type="project" value="UniProtKB-KW"/>
</dbReference>
<reference evidence="9" key="1">
    <citation type="submission" date="2021-03" db="EMBL/GenBank/DDBJ databases">
        <title>Draft genome sequence of rust myrtle Austropuccinia psidii MF-1, a brazilian biotype.</title>
        <authorList>
            <person name="Quecine M.C."/>
            <person name="Pachon D.M.R."/>
            <person name="Bonatelli M.L."/>
            <person name="Correr F.H."/>
            <person name="Franceschini L.M."/>
            <person name="Leite T.F."/>
            <person name="Margarido G.R.A."/>
            <person name="Almeida C.A."/>
            <person name="Ferrarezi J.A."/>
            <person name="Labate C.A."/>
        </authorList>
    </citation>
    <scope>NUCLEOTIDE SEQUENCE</scope>
    <source>
        <strain evidence="9">MF-1</strain>
    </source>
</reference>
<dbReference type="InterPro" id="IPR050951">
    <property type="entry name" value="Retrovirus_Pol_polyprotein"/>
</dbReference>
<dbReference type="SUPFAM" id="SSF54160">
    <property type="entry name" value="Chromo domain-like"/>
    <property type="match status" value="1"/>
</dbReference>
<dbReference type="Pfam" id="PF17921">
    <property type="entry name" value="Integrase_H2C2"/>
    <property type="match status" value="1"/>
</dbReference>
<keyword evidence="4" id="KW-0255">Endonuclease</keyword>
<dbReference type="Gene3D" id="1.10.340.70">
    <property type="match status" value="1"/>
</dbReference>
<keyword evidence="6" id="KW-0694">RNA-binding</keyword>
<evidence type="ECO:0000256" key="1">
    <source>
        <dbReference type="ARBA" id="ARBA00022679"/>
    </source>
</evidence>
<feature type="domain" description="Integrase catalytic" evidence="8">
    <location>
        <begin position="413"/>
        <end position="533"/>
    </location>
</feature>
<evidence type="ECO:0000256" key="6">
    <source>
        <dbReference type="ARBA" id="ARBA00022884"/>
    </source>
</evidence>
<dbReference type="AlphaFoldDB" id="A0A9Q3PPT5"/>
<evidence type="ECO:0000256" key="7">
    <source>
        <dbReference type="ARBA" id="ARBA00022918"/>
    </source>
</evidence>
<organism evidence="9 10">
    <name type="scientific">Austropuccinia psidii MF-1</name>
    <dbReference type="NCBI Taxonomy" id="1389203"/>
    <lineage>
        <taxon>Eukaryota</taxon>
        <taxon>Fungi</taxon>
        <taxon>Dikarya</taxon>
        <taxon>Basidiomycota</taxon>
        <taxon>Pucciniomycotina</taxon>
        <taxon>Pucciniomycetes</taxon>
        <taxon>Pucciniales</taxon>
        <taxon>Sphaerophragmiaceae</taxon>
        <taxon>Austropuccinia</taxon>
    </lineage>
</organism>
<dbReference type="InterPro" id="IPR041373">
    <property type="entry name" value="RT_RNaseH"/>
</dbReference>
<dbReference type="OrthoDB" id="2595244at2759"/>
<dbReference type="Gene3D" id="3.30.420.10">
    <property type="entry name" value="Ribonuclease H-like superfamily/Ribonuclease H"/>
    <property type="match status" value="1"/>
</dbReference>
<keyword evidence="7" id="KW-0695">RNA-directed DNA polymerase</keyword>
<dbReference type="PROSITE" id="PS50994">
    <property type="entry name" value="INTEGRASE"/>
    <property type="match status" value="1"/>
</dbReference>
<dbReference type="Proteomes" id="UP000765509">
    <property type="component" value="Unassembled WGS sequence"/>
</dbReference>
<dbReference type="SUPFAM" id="SSF56672">
    <property type="entry name" value="DNA/RNA polymerases"/>
    <property type="match status" value="1"/>
</dbReference>
<dbReference type="EMBL" id="AVOT02084721">
    <property type="protein sequence ID" value="MBW0569614.1"/>
    <property type="molecule type" value="Genomic_DNA"/>
</dbReference>
<dbReference type="InterPro" id="IPR043502">
    <property type="entry name" value="DNA/RNA_pol_sf"/>
</dbReference>
<evidence type="ECO:0000256" key="5">
    <source>
        <dbReference type="ARBA" id="ARBA00022801"/>
    </source>
</evidence>
<dbReference type="GO" id="GO:0015074">
    <property type="term" value="P:DNA integration"/>
    <property type="evidence" value="ECO:0007669"/>
    <property type="project" value="InterPro"/>
</dbReference>
<dbReference type="GO" id="GO:0004519">
    <property type="term" value="F:endonuclease activity"/>
    <property type="evidence" value="ECO:0007669"/>
    <property type="project" value="UniProtKB-KW"/>
</dbReference>
<dbReference type="CDD" id="cd09274">
    <property type="entry name" value="RNase_HI_RT_Ty3"/>
    <property type="match status" value="1"/>
</dbReference>
<name>A0A9Q3PPT5_9BASI</name>
<keyword evidence="3" id="KW-0540">Nuclease</keyword>
<dbReference type="Pfam" id="PF17917">
    <property type="entry name" value="RT_RNaseH"/>
    <property type="match status" value="1"/>
</dbReference>
<evidence type="ECO:0000256" key="4">
    <source>
        <dbReference type="ARBA" id="ARBA00022759"/>
    </source>
</evidence>
<accession>A0A9Q3PPT5</accession>
<evidence type="ECO:0000313" key="10">
    <source>
        <dbReference type="Proteomes" id="UP000765509"/>
    </source>
</evidence>
<comment type="caution">
    <text evidence="9">The sequence shown here is derived from an EMBL/GenBank/DDBJ whole genome shotgun (WGS) entry which is preliminary data.</text>
</comment>
<dbReference type="PANTHER" id="PTHR37984:SF5">
    <property type="entry name" value="PROTEIN NYNRIN-LIKE"/>
    <property type="match status" value="1"/>
</dbReference>
<dbReference type="InterPro" id="IPR012337">
    <property type="entry name" value="RNaseH-like_sf"/>
</dbReference>
<dbReference type="InterPro" id="IPR016197">
    <property type="entry name" value="Chromo-like_dom_sf"/>
</dbReference>
<dbReference type="GO" id="GO:0005634">
    <property type="term" value="C:nucleus"/>
    <property type="evidence" value="ECO:0007669"/>
    <property type="project" value="UniProtKB-ARBA"/>
</dbReference>
<evidence type="ECO:0000259" key="8">
    <source>
        <dbReference type="PROSITE" id="PS50994"/>
    </source>
</evidence>
<keyword evidence="2" id="KW-0548">Nucleotidyltransferase</keyword>
<dbReference type="FunFam" id="3.30.70.270:FF:000020">
    <property type="entry name" value="Transposon Tf2-6 polyprotein-like Protein"/>
    <property type="match status" value="1"/>
</dbReference>
<dbReference type="InterPro" id="IPR001584">
    <property type="entry name" value="Integrase_cat-core"/>
</dbReference>
<proteinExistence type="predicted"/>
<evidence type="ECO:0000256" key="3">
    <source>
        <dbReference type="ARBA" id="ARBA00022722"/>
    </source>
</evidence>
<dbReference type="GO" id="GO:0003964">
    <property type="term" value="F:RNA-directed DNA polymerase activity"/>
    <property type="evidence" value="ECO:0007669"/>
    <property type="project" value="UniProtKB-KW"/>
</dbReference>
<dbReference type="SUPFAM" id="SSF53098">
    <property type="entry name" value="Ribonuclease H-like"/>
    <property type="match status" value="1"/>
</dbReference>
<dbReference type="InterPro" id="IPR041588">
    <property type="entry name" value="Integrase_H2C2"/>
</dbReference>
<dbReference type="InterPro" id="IPR036397">
    <property type="entry name" value="RNaseH_sf"/>
</dbReference>
<keyword evidence="5" id="KW-0378">Hydrolase</keyword>
<dbReference type="InterPro" id="IPR043128">
    <property type="entry name" value="Rev_trsase/Diguanyl_cyclase"/>
</dbReference>
<evidence type="ECO:0000256" key="2">
    <source>
        <dbReference type="ARBA" id="ARBA00022695"/>
    </source>
</evidence>
<dbReference type="CDD" id="cd00024">
    <property type="entry name" value="CD_CSD"/>
    <property type="match status" value="1"/>
</dbReference>
<dbReference type="PANTHER" id="PTHR37984">
    <property type="entry name" value="PROTEIN CBG26694"/>
    <property type="match status" value="1"/>
</dbReference>
<gene>
    <name evidence="9" type="ORF">O181_109329</name>
</gene>
<evidence type="ECO:0000313" key="9">
    <source>
        <dbReference type="EMBL" id="MBW0569614.1"/>
    </source>
</evidence>
<dbReference type="Gene3D" id="3.30.70.270">
    <property type="match status" value="1"/>
</dbReference>
<sequence>MKISLKKCNFGFEELKALGHIVSGLSLGIDKNKVAAVLLKPIPQNKKEMMSFLGFSSYYRQHLKDFAILAKSLYRICDQQTVFEMTQERIKAYEKIRRALTEAPLLLMPDWNIPFKLYIDACGDGLGAALHQVQIIDDKPTEGPVCYISRQIKPTEARYGASQMECLCLVWALEKLHYYLDGSVFEVITDCNAVKSLLNMKTPNRHMLRWKIAIQEYRGNMTIVHKAGNIHKNADGLSRWALVNTPDNPAHVPLEAEPQIPIEGINITDIGTEFFEEVRESYKQDRNCHILTSLLDKDFKDTSLVNALDEVWKYSYVEGRFHLFDGIIYHRTKPSCVMTLCSRLLINTTLHEFHNSIYSGHLSEDRTLEKVKNCEWWPSWRKDTIEYCHTCDRCQKANRSTGKKFGLMIHFQEPMSPWEVVHMDRVTALPPGGDRSYNASLVFEDRYSKTPIFLPCHKDHTAIDTALLLWSRVISHTGLFKNIIRDRDPKFTSALWTNLHRFFGTKLSFSTAYHPQTDVLAERMIQTLEDIIRRFCAYGKGCNPRLTEDTLRKDLIGIHPTASSFKVTLDKVKHHAKKSMNDAFEYAKHKWEKSHKLPDFKVGDLVLVSTWNFNNIKGPKKLKHSYVGSFVIVSLHGTNAVKVELSGELNPTPLTVPPVEQNEDKKIKKVIKERRLRGKNQREYLVRYRNPVHEDEWLAESEIPDSDKLLRRFRHERRPQA</sequence>